<dbReference type="EMBL" id="NEDP02005460">
    <property type="protein sequence ID" value="OWF40529.1"/>
    <property type="molecule type" value="Genomic_DNA"/>
</dbReference>
<dbReference type="Gene3D" id="2.60.120.40">
    <property type="match status" value="1"/>
</dbReference>
<dbReference type="PANTHER" id="PTHR24637:SF421">
    <property type="entry name" value="CUTICLE COLLAGEN DPY-2"/>
    <property type="match status" value="1"/>
</dbReference>
<dbReference type="GO" id="GO:0005581">
    <property type="term" value="C:collagen trimer"/>
    <property type="evidence" value="ECO:0007669"/>
    <property type="project" value="UniProtKB-KW"/>
</dbReference>
<dbReference type="Pfam" id="PF01391">
    <property type="entry name" value="Collagen"/>
    <property type="match status" value="1"/>
</dbReference>
<evidence type="ECO:0000256" key="1">
    <source>
        <dbReference type="SAM" id="MobiDB-lite"/>
    </source>
</evidence>
<dbReference type="InterPro" id="IPR008160">
    <property type="entry name" value="Collagen"/>
</dbReference>
<protein>
    <submittedName>
        <fullName evidence="3">Collagen alpha-2(I) chain</fullName>
    </submittedName>
</protein>
<dbReference type="InterPro" id="IPR008983">
    <property type="entry name" value="Tumour_necrosis_fac-like_dom"/>
</dbReference>
<dbReference type="PANTHER" id="PTHR24637">
    <property type="entry name" value="COLLAGEN"/>
    <property type="match status" value="1"/>
</dbReference>
<comment type="caution">
    <text evidence="3">The sequence shown here is derived from an EMBL/GenBank/DDBJ whole genome shotgun (WGS) entry which is preliminary data.</text>
</comment>
<dbReference type="AlphaFoldDB" id="A0A210PVM1"/>
<evidence type="ECO:0000313" key="3">
    <source>
        <dbReference type="EMBL" id="OWF40529.1"/>
    </source>
</evidence>
<dbReference type="SUPFAM" id="SSF49842">
    <property type="entry name" value="TNF-like"/>
    <property type="match status" value="1"/>
</dbReference>
<name>A0A210PVM1_MIZYE</name>
<keyword evidence="2" id="KW-0812">Transmembrane</keyword>
<sequence length="385" mass="43214">MLYYNNKMKVVLDGKKYRLSKETDRLCSCWPESFVRHTFCVFVCVYILWSAYEIVNLKKEIHLLKDGHGSKSAEYKILGNTFEHVTTDNIPLTLDDTYDGTHNVFEEPVFHRVERAVHTKGKRKRKQKSEKKRKCPKKCRGPRGFRGLNGKPGVNGTKGVQGSPGISGPPGERGLTGPMAPPGQPGLPGIQGAKGESISVMAAHFIPGLPSKQDMTSVDSRTDSMECVKMWGGDYCASDNTFHSKVDNHVMEFLTIQSLINDVKHPIERLLNGRFNVLYTGLYLLYINSQSLVRDLHHEMGLFIGDINWKRTDMELSCIVATDHFHESMTNRRIKYKGARTKSCGNVGMFYIQKGQTISVVITSSDRAILLNKHTNFGAVLLSQG</sequence>
<feature type="region of interest" description="Disordered" evidence="1">
    <location>
        <begin position="117"/>
        <end position="183"/>
    </location>
</feature>
<feature type="compositionally biased region" description="Basic residues" evidence="1">
    <location>
        <begin position="118"/>
        <end position="143"/>
    </location>
</feature>
<accession>A0A210PVM1</accession>
<keyword evidence="2" id="KW-1133">Transmembrane helix</keyword>
<evidence type="ECO:0000256" key="2">
    <source>
        <dbReference type="SAM" id="Phobius"/>
    </source>
</evidence>
<keyword evidence="4" id="KW-1185">Reference proteome</keyword>
<dbReference type="Proteomes" id="UP000242188">
    <property type="component" value="Unassembled WGS sequence"/>
</dbReference>
<dbReference type="OrthoDB" id="6159730at2759"/>
<organism evidence="3 4">
    <name type="scientific">Mizuhopecten yessoensis</name>
    <name type="common">Japanese scallop</name>
    <name type="synonym">Patinopecten yessoensis</name>
    <dbReference type="NCBI Taxonomy" id="6573"/>
    <lineage>
        <taxon>Eukaryota</taxon>
        <taxon>Metazoa</taxon>
        <taxon>Spiralia</taxon>
        <taxon>Lophotrochozoa</taxon>
        <taxon>Mollusca</taxon>
        <taxon>Bivalvia</taxon>
        <taxon>Autobranchia</taxon>
        <taxon>Pteriomorphia</taxon>
        <taxon>Pectinida</taxon>
        <taxon>Pectinoidea</taxon>
        <taxon>Pectinidae</taxon>
        <taxon>Mizuhopecten</taxon>
    </lineage>
</organism>
<proteinExistence type="predicted"/>
<keyword evidence="3" id="KW-0176">Collagen</keyword>
<reference evidence="3 4" key="1">
    <citation type="journal article" date="2017" name="Nat. Ecol. Evol.">
        <title>Scallop genome provides insights into evolution of bilaterian karyotype and development.</title>
        <authorList>
            <person name="Wang S."/>
            <person name="Zhang J."/>
            <person name="Jiao W."/>
            <person name="Li J."/>
            <person name="Xun X."/>
            <person name="Sun Y."/>
            <person name="Guo X."/>
            <person name="Huan P."/>
            <person name="Dong B."/>
            <person name="Zhang L."/>
            <person name="Hu X."/>
            <person name="Sun X."/>
            <person name="Wang J."/>
            <person name="Zhao C."/>
            <person name="Wang Y."/>
            <person name="Wang D."/>
            <person name="Huang X."/>
            <person name="Wang R."/>
            <person name="Lv J."/>
            <person name="Li Y."/>
            <person name="Zhang Z."/>
            <person name="Liu B."/>
            <person name="Lu W."/>
            <person name="Hui Y."/>
            <person name="Liang J."/>
            <person name="Zhou Z."/>
            <person name="Hou R."/>
            <person name="Li X."/>
            <person name="Liu Y."/>
            <person name="Li H."/>
            <person name="Ning X."/>
            <person name="Lin Y."/>
            <person name="Zhao L."/>
            <person name="Xing Q."/>
            <person name="Dou J."/>
            <person name="Li Y."/>
            <person name="Mao J."/>
            <person name="Guo H."/>
            <person name="Dou H."/>
            <person name="Li T."/>
            <person name="Mu C."/>
            <person name="Jiang W."/>
            <person name="Fu Q."/>
            <person name="Fu X."/>
            <person name="Miao Y."/>
            <person name="Liu J."/>
            <person name="Yu Q."/>
            <person name="Li R."/>
            <person name="Liao H."/>
            <person name="Li X."/>
            <person name="Kong Y."/>
            <person name="Jiang Z."/>
            <person name="Chourrout D."/>
            <person name="Li R."/>
            <person name="Bao Z."/>
        </authorList>
    </citation>
    <scope>NUCLEOTIDE SEQUENCE [LARGE SCALE GENOMIC DNA]</scope>
    <source>
        <strain evidence="3 4">PY_sf001</strain>
    </source>
</reference>
<evidence type="ECO:0000313" key="4">
    <source>
        <dbReference type="Proteomes" id="UP000242188"/>
    </source>
</evidence>
<keyword evidence="2" id="KW-0472">Membrane</keyword>
<feature type="transmembrane region" description="Helical" evidence="2">
    <location>
        <begin position="34"/>
        <end position="55"/>
    </location>
</feature>
<gene>
    <name evidence="3" type="ORF">KP79_PYT19967</name>
</gene>